<accession>A0A0H3D6B5</accession>
<dbReference type="EMBL" id="CP002000">
    <property type="protein sequence ID" value="ADJ46141.1"/>
    <property type="molecule type" value="Genomic_DNA"/>
</dbReference>
<evidence type="ECO:0000313" key="3">
    <source>
        <dbReference type="Proteomes" id="UP000000328"/>
    </source>
</evidence>
<name>A0A0H3D6B5_AMYMU</name>
<dbReference type="Proteomes" id="UP000000328">
    <property type="component" value="Chromosome"/>
</dbReference>
<dbReference type="KEGG" id="amd:AMED_4368"/>
<dbReference type="PANTHER" id="PTHR33840:SF1">
    <property type="entry name" value="TLE1 PHOSPHOLIPASE DOMAIN-CONTAINING PROTEIN"/>
    <property type="match status" value="1"/>
</dbReference>
<organism evidence="2 3">
    <name type="scientific">Amycolatopsis mediterranei (strain U-32)</name>
    <dbReference type="NCBI Taxonomy" id="749927"/>
    <lineage>
        <taxon>Bacteria</taxon>
        <taxon>Bacillati</taxon>
        <taxon>Actinomycetota</taxon>
        <taxon>Actinomycetes</taxon>
        <taxon>Pseudonocardiales</taxon>
        <taxon>Pseudonocardiaceae</taxon>
        <taxon>Amycolatopsis</taxon>
    </lineage>
</organism>
<dbReference type="OrthoDB" id="4378831at2"/>
<dbReference type="InterPro" id="IPR018712">
    <property type="entry name" value="Tle1-like_cat"/>
</dbReference>
<feature type="domain" description="T6SS Phospholipase effector Tle1-like catalytic" evidence="1">
    <location>
        <begin position="3"/>
        <end position="264"/>
    </location>
</feature>
<dbReference type="RefSeq" id="WP_013226213.1">
    <property type="nucleotide sequence ID" value="NC_014318.1"/>
</dbReference>
<dbReference type="GeneID" id="92872094"/>
<gene>
    <name evidence="2" type="ordered locus">AMED_4368</name>
</gene>
<dbReference type="AlphaFoldDB" id="A0A0H3D6B5"/>
<sequence>MPKRLVICCDGTWNTLRQPAPTNVGQLQKAVAPTDPAGTPQRVYYREGVGTGKLWDHLFGGAFGMGLSANVQDAYRFVAENYEPGDELFFFGFSRGAYTARSTVGFIRNCGVLRPGELDRLEEAYRLYRDRDRPTSGPDSPRAREFRAKYAREDRTPIRFVGVWDTVGALGIPLSGGRLIHLLNKRWQFHDMELTSIVQAAFQALAVDEHRKSFSPAVWAPSKTSTAADGRIREQVWFAGAHSDVGGGYRQSALSDLTLRWMADRAEQCGLAFKENAFGYLAARDELGELHNSLNAFFRWFGSADRLIGGADPGTEFAGSCVLHRSEQLRPPYRPGNLLAYLADPAHQVMKL</sequence>
<evidence type="ECO:0000259" key="1">
    <source>
        <dbReference type="Pfam" id="PF09994"/>
    </source>
</evidence>
<dbReference type="PATRIC" id="fig|749927.5.peg.4516"/>
<dbReference type="PANTHER" id="PTHR33840">
    <property type="match status" value="1"/>
</dbReference>
<evidence type="ECO:0000313" key="2">
    <source>
        <dbReference type="EMBL" id="ADJ46141.1"/>
    </source>
</evidence>
<dbReference type="HOGENOM" id="CLU_005049_6_1_11"/>
<protein>
    <recommendedName>
        <fullName evidence="1">T6SS Phospholipase effector Tle1-like catalytic domain-containing protein</fullName>
    </recommendedName>
</protein>
<dbReference type="Pfam" id="PF09994">
    <property type="entry name" value="T6SS_Tle1-like_cat"/>
    <property type="match status" value="1"/>
</dbReference>
<reference evidence="2 3" key="1">
    <citation type="journal article" date="2010" name="Cell Res.">
        <title>Complete genome sequence of the rifamycin SV-producing Amycolatopsis mediterranei U32 revealed its genetic characteristics in phylogeny and metabolism.</title>
        <authorList>
            <person name="Zhao W."/>
            <person name="Zhong Y."/>
            <person name="Yuan H."/>
            <person name="Wang J."/>
            <person name="Zheng H."/>
            <person name="Wang Y."/>
            <person name="Cen X."/>
            <person name="Xu F."/>
            <person name="Bai J."/>
            <person name="Han X."/>
            <person name="Lu G."/>
            <person name="Zhu Y."/>
            <person name="Shao Z."/>
            <person name="Yan H."/>
            <person name="Li C."/>
            <person name="Peng N."/>
            <person name="Zhang Z."/>
            <person name="Zhang Y."/>
            <person name="Lin W."/>
            <person name="Fan Y."/>
            <person name="Qin Z."/>
            <person name="Hu Y."/>
            <person name="Zhu B."/>
            <person name="Wang S."/>
            <person name="Ding X."/>
            <person name="Zhao G.P."/>
        </authorList>
    </citation>
    <scope>NUCLEOTIDE SEQUENCE [LARGE SCALE GENOMIC DNA]</scope>
    <source>
        <strain evidence="3">U-32</strain>
    </source>
</reference>
<proteinExistence type="predicted"/>
<dbReference type="eggNOG" id="COG3673">
    <property type="taxonomic scope" value="Bacteria"/>
</dbReference>